<protein>
    <submittedName>
        <fullName evidence="1">Uncharacterized protein</fullName>
    </submittedName>
</protein>
<evidence type="ECO:0000313" key="2">
    <source>
        <dbReference type="Proteomes" id="UP000886520"/>
    </source>
</evidence>
<accession>A0A9D4ZKD6</accession>
<gene>
    <name evidence="1" type="ORF">GOP47_0006534</name>
</gene>
<proteinExistence type="predicted"/>
<keyword evidence="2" id="KW-1185">Reference proteome</keyword>
<dbReference type="Proteomes" id="UP000886520">
    <property type="component" value="Chromosome 6"/>
</dbReference>
<sequence>MPWSDAASTARGATGNMDSMKLLVRLERDWAELQTERCWDCWAGSTDRISRGRRLTSCGCGQRRRVSLEARPRMWGSQRIRSGLGYSRGGNGVDNCKQQCGNLE</sequence>
<reference evidence="1" key="1">
    <citation type="submission" date="2021-01" db="EMBL/GenBank/DDBJ databases">
        <title>Adiantum capillus-veneris genome.</title>
        <authorList>
            <person name="Fang Y."/>
            <person name="Liao Q."/>
        </authorList>
    </citation>
    <scope>NUCLEOTIDE SEQUENCE</scope>
    <source>
        <strain evidence="1">H3</strain>
        <tissue evidence="1">Leaf</tissue>
    </source>
</reference>
<name>A0A9D4ZKD6_ADICA</name>
<dbReference type="AlphaFoldDB" id="A0A9D4ZKD6"/>
<comment type="caution">
    <text evidence="1">The sequence shown here is derived from an EMBL/GenBank/DDBJ whole genome shotgun (WGS) entry which is preliminary data.</text>
</comment>
<dbReference type="EMBL" id="JABFUD020000006">
    <property type="protein sequence ID" value="KAI5078863.1"/>
    <property type="molecule type" value="Genomic_DNA"/>
</dbReference>
<evidence type="ECO:0000313" key="1">
    <source>
        <dbReference type="EMBL" id="KAI5078863.1"/>
    </source>
</evidence>
<organism evidence="1 2">
    <name type="scientific">Adiantum capillus-veneris</name>
    <name type="common">Maidenhair fern</name>
    <dbReference type="NCBI Taxonomy" id="13818"/>
    <lineage>
        <taxon>Eukaryota</taxon>
        <taxon>Viridiplantae</taxon>
        <taxon>Streptophyta</taxon>
        <taxon>Embryophyta</taxon>
        <taxon>Tracheophyta</taxon>
        <taxon>Polypodiopsida</taxon>
        <taxon>Polypodiidae</taxon>
        <taxon>Polypodiales</taxon>
        <taxon>Pteridineae</taxon>
        <taxon>Pteridaceae</taxon>
        <taxon>Vittarioideae</taxon>
        <taxon>Adiantum</taxon>
    </lineage>
</organism>